<evidence type="ECO:0000256" key="3">
    <source>
        <dbReference type="PROSITE-ProRule" id="PRU00209"/>
    </source>
</evidence>
<dbReference type="Gene3D" id="3.30.1940.10">
    <property type="entry name" value="YtpR-like"/>
    <property type="match status" value="1"/>
</dbReference>
<evidence type="ECO:0000259" key="4">
    <source>
        <dbReference type="PROSITE" id="PS50886"/>
    </source>
</evidence>
<dbReference type="FunFam" id="2.40.50.140:FF:000045">
    <property type="entry name" value="Phenylalanine--tRNA ligase beta subunit"/>
    <property type="match status" value="1"/>
</dbReference>
<dbReference type="InterPro" id="IPR033714">
    <property type="entry name" value="tRNA_bind_bactPheRS"/>
</dbReference>
<protein>
    <submittedName>
        <fullName evidence="5">tRNA-binding protein</fullName>
    </submittedName>
</protein>
<feature type="domain" description="TRNA-binding" evidence="4">
    <location>
        <begin position="89"/>
        <end position="200"/>
    </location>
</feature>
<evidence type="ECO:0000256" key="1">
    <source>
        <dbReference type="ARBA" id="ARBA00022555"/>
    </source>
</evidence>
<evidence type="ECO:0000313" key="5">
    <source>
        <dbReference type="EMBL" id="TDQ39074.1"/>
    </source>
</evidence>
<dbReference type="PROSITE" id="PS50886">
    <property type="entry name" value="TRBD"/>
    <property type="match status" value="1"/>
</dbReference>
<dbReference type="Gene3D" id="2.40.50.140">
    <property type="entry name" value="Nucleic acid-binding proteins"/>
    <property type="match status" value="1"/>
</dbReference>
<dbReference type="AlphaFoldDB" id="A0A4R6U7P9"/>
<keyword evidence="2 3" id="KW-0694">RNA-binding</keyword>
<dbReference type="EMBL" id="SNYJ01000008">
    <property type="protein sequence ID" value="TDQ39074.1"/>
    <property type="molecule type" value="Genomic_DNA"/>
</dbReference>
<dbReference type="GO" id="GO:0000049">
    <property type="term" value="F:tRNA binding"/>
    <property type="evidence" value="ECO:0007669"/>
    <property type="project" value="UniProtKB-UniRule"/>
</dbReference>
<evidence type="ECO:0000313" key="6">
    <source>
        <dbReference type="Proteomes" id="UP000295632"/>
    </source>
</evidence>
<dbReference type="OrthoDB" id="9805455at2"/>
<dbReference type="SUPFAM" id="SSF50249">
    <property type="entry name" value="Nucleic acid-binding proteins"/>
    <property type="match status" value="1"/>
</dbReference>
<organism evidence="5 6">
    <name type="scientific">Aureibacillus halotolerans</name>
    <dbReference type="NCBI Taxonomy" id="1508390"/>
    <lineage>
        <taxon>Bacteria</taxon>
        <taxon>Bacillati</taxon>
        <taxon>Bacillota</taxon>
        <taxon>Bacilli</taxon>
        <taxon>Bacillales</taxon>
        <taxon>Bacillaceae</taxon>
        <taxon>Aureibacillus</taxon>
    </lineage>
</organism>
<sequence length="203" mass="21780">MNAYYNEIGIGDVLLLVIKESETEETTVERRGDVAVLKNAETKETIGWNLFHVSKQLHLTGNGRIDLQEAQVDTLQSLLKKEGFDEVLPKASAAFVIGHVESCEKHPNADKLNICQVNVGSETLQIVCGAANIAANQTVVVAQVGAIMPGGMLITSSDLRGVASSGMICSARELALPNADNEKGILVLDGEKYKAGDVYTVRK</sequence>
<dbReference type="CDD" id="cd02796">
    <property type="entry name" value="tRNA_bind_bactPheRS"/>
    <property type="match status" value="1"/>
</dbReference>
<dbReference type="NCBIfam" id="NF045760">
    <property type="entry name" value="YtpR"/>
    <property type="match status" value="1"/>
</dbReference>
<dbReference type="Pfam" id="PF01588">
    <property type="entry name" value="tRNA_bind"/>
    <property type="match status" value="1"/>
</dbReference>
<proteinExistence type="predicted"/>
<dbReference type="Proteomes" id="UP000295632">
    <property type="component" value="Unassembled WGS sequence"/>
</dbReference>
<accession>A0A4R6U7P9</accession>
<keyword evidence="6" id="KW-1185">Reference proteome</keyword>
<keyword evidence="1 3" id="KW-0820">tRNA-binding</keyword>
<dbReference type="InterPro" id="IPR002547">
    <property type="entry name" value="tRNA-bd_dom"/>
</dbReference>
<evidence type="ECO:0000256" key="2">
    <source>
        <dbReference type="ARBA" id="ARBA00022884"/>
    </source>
</evidence>
<dbReference type="InterPro" id="IPR012340">
    <property type="entry name" value="NA-bd_OB-fold"/>
</dbReference>
<dbReference type="InterPro" id="IPR027855">
    <property type="entry name" value="DUF4479"/>
</dbReference>
<name>A0A4R6U7P9_9BACI</name>
<dbReference type="InterPro" id="IPR037154">
    <property type="entry name" value="YtpR-like_sf"/>
</dbReference>
<reference evidence="5 6" key="1">
    <citation type="submission" date="2019-03" db="EMBL/GenBank/DDBJ databases">
        <title>Genomic Encyclopedia of Type Strains, Phase IV (KMG-IV): sequencing the most valuable type-strain genomes for metagenomic binning, comparative biology and taxonomic classification.</title>
        <authorList>
            <person name="Goeker M."/>
        </authorList>
    </citation>
    <scope>NUCLEOTIDE SEQUENCE [LARGE SCALE GENOMIC DNA]</scope>
    <source>
        <strain evidence="5 6">DSM 28697</strain>
    </source>
</reference>
<dbReference type="Pfam" id="PF14794">
    <property type="entry name" value="DUF4479"/>
    <property type="match status" value="1"/>
</dbReference>
<dbReference type="RefSeq" id="WP_133580519.1">
    <property type="nucleotide sequence ID" value="NZ_SNYJ01000008.1"/>
</dbReference>
<gene>
    <name evidence="5" type="ORF">EV213_10820</name>
</gene>
<comment type="caution">
    <text evidence="5">The sequence shown here is derived from an EMBL/GenBank/DDBJ whole genome shotgun (WGS) entry which is preliminary data.</text>
</comment>